<dbReference type="SUPFAM" id="SSF74788">
    <property type="entry name" value="Cullin repeat-like"/>
    <property type="match status" value="1"/>
</dbReference>
<dbReference type="Gene3D" id="1.20.1280.170">
    <property type="entry name" value="Exocyst complex component Exo70"/>
    <property type="match status" value="2"/>
</dbReference>
<reference evidence="2 3" key="1">
    <citation type="submission" date="2023-10" db="EMBL/GenBank/DDBJ databases">
        <title>Chromosome-scale genome assembly provides insights into flower coloration mechanisms of Canna indica.</title>
        <authorList>
            <person name="Li C."/>
        </authorList>
    </citation>
    <scope>NUCLEOTIDE SEQUENCE [LARGE SCALE GENOMIC DNA]</scope>
    <source>
        <tissue evidence="2">Flower</tissue>
    </source>
</reference>
<dbReference type="GO" id="GO:0000145">
    <property type="term" value="C:exocyst"/>
    <property type="evidence" value="ECO:0007669"/>
    <property type="project" value="InterPro"/>
</dbReference>
<proteinExistence type="predicted"/>
<evidence type="ECO:0000256" key="1">
    <source>
        <dbReference type="SAM" id="MobiDB-lite"/>
    </source>
</evidence>
<feature type="compositionally biased region" description="Acidic residues" evidence="1">
    <location>
        <begin position="55"/>
        <end position="64"/>
    </location>
</feature>
<dbReference type="Pfam" id="PF20669">
    <property type="entry name" value="Exo70_N"/>
    <property type="match status" value="1"/>
</dbReference>
<evidence type="ECO:0000313" key="3">
    <source>
        <dbReference type="Proteomes" id="UP001327560"/>
    </source>
</evidence>
<protein>
    <submittedName>
        <fullName evidence="2">Exocyst complex component EXO70B1-like</fullName>
    </submittedName>
</protein>
<feature type="compositionally biased region" description="Basic and acidic residues" evidence="1">
    <location>
        <begin position="37"/>
        <end position="54"/>
    </location>
</feature>
<feature type="compositionally biased region" description="Low complexity" evidence="1">
    <location>
        <begin position="225"/>
        <end position="238"/>
    </location>
</feature>
<feature type="region of interest" description="Disordered" evidence="1">
    <location>
        <begin position="213"/>
        <end position="246"/>
    </location>
</feature>
<name>A0AAQ3KPL5_9LILI</name>
<keyword evidence="3" id="KW-1185">Reference proteome</keyword>
<feature type="compositionally biased region" description="Acidic residues" evidence="1">
    <location>
        <begin position="72"/>
        <end position="82"/>
    </location>
</feature>
<dbReference type="InterPro" id="IPR016159">
    <property type="entry name" value="Cullin_repeat-like_dom_sf"/>
</dbReference>
<dbReference type="GO" id="GO:0006887">
    <property type="term" value="P:exocytosis"/>
    <property type="evidence" value="ECO:0007669"/>
    <property type="project" value="InterPro"/>
</dbReference>
<sequence length="335" mass="37465">MEGHRSHHAPQKSSSFSSFREEKPREIDRNFSLGAIKLEKSHGKKEKHGDKDTIQEEDEEEEDRDQNAAAKEEEESNADEPEANLTTVSDYIDEFLGVLLCIGGGEPPDFSESTVEKFFSLVEKELTKYESSEAKCFSDNGEDPFLEAVKRLPKLTLALASFSSEPKYHQTMNRSGAVLHRSMCFLEDEFHSLLQDPRVKPDAGSFISKAKQQTSFNRLHESDRSAPPSSSAESNSGESPPPYPPETVEKLRAIADAMLSAGYDMECCNVFAVARRNVFEAALPGFGYDKISIEDVYLDPGRQTEKYIKFGPEDLENLIDELFDGNPSSTASKKR</sequence>
<dbReference type="AlphaFoldDB" id="A0AAQ3KPL5"/>
<feature type="region of interest" description="Disordered" evidence="1">
    <location>
        <begin position="1"/>
        <end position="84"/>
    </location>
</feature>
<accession>A0AAQ3KPL5</accession>
<organism evidence="2 3">
    <name type="scientific">Canna indica</name>
    <name type="common">Indian-shot</name>
    <dbReference type="NCBI Taxonomy" id="4628"/>
    <lineage>
        <taxon>Eukaryota</taxon>
        <taxon>Viridiplantae</taxon>
        <taxon>Streptophyta</taxon>
        <taxon>Embryophyta</taxon>
        <taxon>Tracheophyta</taxon>
        <taxon>Spermatophyta</taxon>
        <taxon>Magnoliopsida</taxon>
        <taxon>Liliopsida</taxon>
        <taxon>Zingiberales</taxon>
        <taxon>Cannaceae</taxon>
        <taxon>Canna</taxon>
    </lineage>
</organism>
<dbReference type="PANTHER" id="PTHR12542">
    <property type="entry name" value="EXOCYST COMPLEX PROTEIN EXO70"/>
    <property type="match status" value="1"/>
</dbReference>
<feature type="compositionally biased region" description="Basic residues" evidence="1">
    <location>
        <begin position="1"/>
        <end position="10"/>
    </location>
</feature>
<dbReference type="PANTHER" id="PTHR12542:SF127">
    <property type="entry name" value="EXOCYST COMPLEX COMPONENT EXO70C1"/>
    <property type="match status" value="1"/>
</dbReference>
<dbReference type="InterPro" id="IPR004140">
    <property type="entry name" value="Exo70"/>
</dbReference>
<evidence type="ECO:0000313" key="2">
    <source>
        <dbReference type="EMBL" id="WOL12723.1"/>
    </source>
</evidence>
<dbReference type="EMBL" id="CP136896">
    <property type="protein sequence ID" value="WOL12723.1"/>
    <property type="molecule type" value="Genomic_DNA"/>
</dbReference>
<feature type="compositionally biased region" description="Basic and acidic residues" evidence="1">
    <location>
        <begin position="19"/>
        <end position="29"/>
    </location>
</feature>
<dbReference type="Proteomes" id="UP001327560">
    <property type="component" value="Chromosome 7"/>
</dbReference>
<gene>
    <name evidence="2" type="ORF">Cni_G21490</name>
</gene>